<feature type="chain" id="PRO_5045131746" description="Orphan protein" evidence="1">
    <location>
        <begin position="20"/>
        <end position="170"/>
    </location>
</feature>
<evidence type="ECO:0000313" key="2">
    <source>
        <dbReference type="EMBL" id="MBE0366713.1"/>
    </source>
</evidence>
<dbReference type="EMBL" id="AQGV01000010">
    <property type="protein sequence ID" value="MBE0366713.1"/>
    <property type="molecule type" value="Genomic_DNA"/>
</dbReference>
<keyword evidence="3" id="KW-1185">Reference proteome</keyword>
<evidence type="ECO:0000313" key="3">
    <source>
        <dbReference type="Proteomes" id="UP000615755"/>
    </source>
</evidence>
<keyword evidence="1" id="KW-0732">Signal</keyword>
<organism evidence="2 3">
    <name type="scientific">Pseudoalteromonas aurantia 208</name>
    <dbReference type="NCBI Taxonomy" id="1314867"/>
    <lineage>
        <taxon>Bacteria</taxon>
        <taxon>Pseudomonadati</taxon>
        <taxon>Pseudomonadota</taxon>
        <taxon>Gammaproteobacteria</taxon>
        <taxon>Alteromonadales</taxon>
        <taxon>Pseudoalteromonadaceae</taxon>
        <taxon>Pseudoalteromonas</taxon>
    </lineage>
</organism>
<evidence type="ECO:0000256" key="1">
    <source>
        <dbReference type="SAM" id="SignalP"/>
    </source>
</evidence>
<protein>
    <recommendedName>
        <fullName evidence="4">Orphan protein</fullName>
    </recommendedName>
</protein>
<dbReference type="Proteomes" id="UP000615755">
    <property type="component" value="Unassembled WGS sequence"/>
</dbReference>
<reference evidence="2 3" key="1">
    <citation type="submission" date="2015-03" db="EMBL/GenBank/DDBJ databases">
        <title>Genome sequence of Pseudoalteromonas aurantia.</title>
        <authorList>
            <person name="Xie B.-B."/>
            <person name="Rong J.-C."/>
            <person name="Qin Q.-L."/>
            <person name="Zhang Y.-Z."/>
        </authorList>
    </citation>
    <scope>NUCLEOTIDE SEQUENCE [LARGE SCALE GENOMIC DNA]</scope>
    <source>
        <strain evidence="2 3">208</strain>
    </source>
</reference>
<dbReference type="RefSeq" id="WP_192506219.1">
    <property type="nucleotide sequence ID" value="NZ_AQGV01000010.1"/>
</dbReference>
<gene>
    <name evidence="2" type="ORF">PAUR_a3776</name>
</gene>
<sequence length="170" mass="18657">MKKLCILVGMIGCMSQAYALEQQKVVTVNQDVITLSMEDFQPITTNWANREVTTGYQALIDVVGAESSLVFQGKGELTARWFASNFGMTAKVSCSGIPIGMDKVYGYRINRVSTPASPEISELRHNVGACTQLKIEFNKEGSISRQFYTRIQDINFSLSVKGLNNTSGGV</sequence>
<proteinExistence type="predicted"/>
<accession>A0ABR9E6U2</accession>
<feature type="signal peptide" evidence="1">
    <location>
        <begin position="1"/>
        <end position="19"/>
    </location>
</feature>
<evidence type="ECO:0008006" key="4">
    <source>
        <dbReference type="Google" id="ProtNLM"/>
    </source>
</evidence>
<name>A0ABR9E6U2_9GAMM</name>
<comment type="caution">
    <text evidence="2">The sequence shown here is derived from an EMBL/GenBank/DDBJ whole genome shotgun (WGS) entry which is preliminary data.</text>
</comment>